<evidence type="ECO:0000313" key="3">
    <source>
        <dbReference type="EMBL" id="ABZ71991.1"/>
    </source>
</evidence>
<dbReference type="HOGENOM" id="CLU_1766855_0_0_5"/>
<protein>
    <submittedName>
        <fullName evidence="3">Cupin 2 conserved barrel domain protein</fullName>
    </submittedName>
</protein>
<feature type="chain" id="PRO_5002755784" evidence="1">
    <location>
        <begin position="29"/>
        <end position="171"/>
    </location>
</feature>
<dbReference type="eggNOG" id="COG0662">
    <property type="taxonomic scope" value="Bacteria"/>
</dbReference>
<sequence length="171" mass="17601" precursor="true">MKTMAKAFTIFATSVLLAVSSGIAAASAQTDRAQAGGPSGFASGADVQTQLREMLAAMKSDQGFMWRPLVRDGATVAAIEIWKKPGRPAVHPAEAEYAIVLEGSGTLVSGGTMTDSRVSNANLIEGSQIEGGVTRTLGPGDVILIPAGVPHWFGITGDRLVLLGIKLPGAK</sequence>
<dbReference type="CDD" id="cd02208">
    <property type="entry name" value="cupin_RmlC-like"/>
    <property type="match status" value="1"/>
</dbReference>
<feature type="signal peptide" evidence="1">
    <location>
        <begin position="1"/>
        <end position="28"/>
    </location>
</feature>
<gene>
    <name evidence="3" type="ordered locus">Caul_2864</name>
</gene>
<evidence type="ECO:0000259" key="2">
    <source>
        <dbReference type="Pfam" id="PF00190"/>
    </source>
</evidence>
<dbReference type="Gene3D" id="2.60.120.10">
    <property type="entry name" value="Jelly Rolls"/>
    <property type="match status" value="1"/>
</dbReference>
<name>B0SZR8_CAUSK</name>
<dbReference type="InterPro" id="IPR011051">
    <property type="entry name" value="RmlC_Cupin_sf"/>
</dbReference>
<dbReference type="EMBL" id="CP000927">
    <property type="protein sequence ID" value="ABZ71991.1"/>
    <property type="molecule type" value="Genomic_DNA"/>
</dbReference>
<dbReference type="KEGG" id="cak:Caul_2864"/>
<dbReference type="Pfam" id="PF00190">
    <property type="entry name" value="Cupin_1"/>
    <property type="match status" value="1"/>
</dbReference>
<accession>B0SZR8</accession>
<dbReference type="InterPro" id="IPR006045">
    <property type="entry name" value="Cupin_1"/>
</dbReference>
<feature type="domain" description="Cupin type-1" evidence="2">
    <location>
        <begin position="88"/>
        <end position="154"/>
    </location>
</feature>
<dbReference type="AlphaFoldDB" id="B0SZR8"/>
<proteinExistence type="predicted"/>
<dbReference type="SUPFAM" id="SSF51182">
    <property type="entry name" value="RmlC-like cupins"/>
    <property type="match status" value="1"/>
</dbReference>
<dbReference type="InterPro" id="IPR014710">
    <property type="entry name" value="RmlC-like_jellyroll"/>
</dbReference>
<organism evidence="3">
    <name type="scientific">Caulobacter sp. (strain K31)</name>
    <dbReference type="NCBI Taxonomy" id="366602"/>
    <lineage>
        <taxon>Bacteria</taxon>
        <taxon>Pseudomonadati</taxon>
        <taxon>Pseudomonadota</taxon>
        <taxon>Alphaproteobacteria</taxon>
        <taxon>Caulobacterales</taxon>
        <taxon>Caulobacteraceae</taxon>
        <taxon>Caulobacter</taxon>
    </lineage>
</organism>
<keyword evidence="1" id="KW-0732">Signal</keyword>
<evidence type="ECO:0000256" key="1">
    <source>
        <dbReference type="SAM" id="SignalP"/>
    </source>
</evidence>
<reference evidence="3" key="1">
    <citation type="submission" date="2008-01" db="EMBL/GenBank/DDBJ databases">
        <title>Complete sequence of chromosome of Caulobacter sp. K31.</title>
        <authorList>
            <consortium name="US DOE Joint Genome Institute"/>
            <person name="Copeland A."/>
            <person name="Lucas S."/>
            <person name="Lapidus A."/>
            <person name="Barry K."/>
            <person name="Glavina del Rio T."/>
            <person name="Dalin E."/>
            <person name="Tice H."/>
            <person name="Pitluck S."/>
            <person name="Bruce D."/>
            <person name="Goodwin L."/>
            <person name="Thompson L.S."/>
            <person name="Brettin T."/>
            <person name="Detter J.C."/>
            <person name="Han C."/>
            <person name="Schmutz J."/>
            <person name="Larimer F."/>
            <person name="Land M."/>
            <person name="Hauser L."/>
            <person name="Kyrpides N."/>
            <person name="Kim E."/>
            <person name="Stephens C."/>
            <person name="Richardson P."/>
        </authorList>
    </citation>
    <scope>NUCLEOTIDE SEQUENCE [LARGE SCALE GENOMIC DNA]</scope>
    <source>
        <strain evidence="3">K31</strain>
    </source>
</reference>